<evidence type="ECO:0000313" key="1">
    <source>
        <dbReference type="EMBL" id="GFO33944.1"/>
    </source>
</evidence>
<dbReference type="EMBL" id="BLXT01006839">
    <property type="protein sequence ID" value="GFO33944.1"/>
    <property type="molecule type" value="Genomic_DNA"/>
</dbReference>
<protein>
    <submittedName>
        <fullName evidence="1">Uncharacterized protein</fullName>
    </submittedName>
</protein>
<sequence length="103" mass="12311">MIREDCKRRWLREDGKRRWLREDGKRRWFREDGKRRWVWEDGKRRWLREDDKGRCPLFLFLPPPFGKVTSGQRPKAWHGVSLSGFCASLTSVSYALTSVSVKG</sequence>
<organism evidence="1 2">
    <name type="scientific">Plakobranchus ocellatus</name>
    <dbReference type="NCBI Taxonomy" id="259542"/>
    <lineage>
        <taxon>Eukaryota</taxon>
        <taxon>Metazoa</taxon>
        <taxon>Spiralia</taxon>
        <taxon>Lophotrochozoa</taxon>
        <taxon>Mollusca</taxon>
        <taxon>Gastropoda</taxon>
        <taxon>Heterobranchia</taxon>
        <taxon>Euthyneura</taxon>
        <taxon>Panpulmonata</taxon>
        <taxon>Sacoglossa</taxon>
        <taxon>Placobranchoidea</taxon>
        <taxon>Plakobranchidae</taxon>
        <taxon>Plakobranchus</taxon>
    </lineage>
</organism>
<dbReference type="Proteomes" id="UP000735302">
    <property type="component" value="Unassembled WGS sequence"/>
</dbReference>
<keyword evidence="2" id="KW-1185">Reference proteome</keyword>
<proteinExistence type="predicted"/>
<name>A0AAV4CQ02_9GAST</name>
<gene>
    <name evidence="1" type="ORF">PoB_006044900</name>
</gene>
<accession>A0AAV4CQ02</accession>
<dbReference type="AlphaFoldDB" id="A0AAV4CQ02"/>
<reference evidence="1 2" key="1">
    <citation type="journal article" date="2021" name="Elife">
        <title>Chloroplast acquisition without the gene transfer in kleptoplastic sea slugs, Plakobranchus ocellatus.</title>
        <authorList>
            <person name="Maeda T."/>
            <person name="Takahashi S."/>
            <person name="Yoshida T."/>
            <person name="Shimamura S."/>
            <person name="Takaki Y."/>
            <person name="Nagai Y."/>
            <person name="Toyoda A."/>
            <person name="Suzuki Y."/>
            <person name="Arimoto A."/>
            <person name="Ishii H."/>
            <person name="Satoh N."/>
            <person name="Nishiyama T."/>
            <person name="Hasebe M."/>
            <person name="Maruyama T."/>
            <person name="Minagawa J."/>
            <person name="Obokata J."/>
            <person name="Shigenobu S."/>
        </authorList>
    </citation>
    <scope>NUCLEOTIDE SEQUENCE [LARGE SCALE GENOMIC DNA]</scope>
</reference>
<comment type="caution">
    <text evidence="1">The sequence shown here is derived from an EMBL/GenBank/DDBJ whole genome shotgun (WGS) entry which is preliminary data.</text>
</comment>
<evidence type="ECO:0000313" key="2">
    <source>
        <dbReference type="Proteomes" id="UP000735302"/>
    </source>
</evidence>